<name>A0AA96LIM8_9BACL</name>
<keyword evidence="2" id="KW-1133">Transmembrane helix</keyword>
<dbReference type="Gene3D" id="3.40.50.720">
    <property type="entry name" value="NAD(P)-binding Rossmann-like Domain"/>
    <property type="match status" value="1"/>
</dbReference>
<sequence>MKVLITGGYGFIGSFVAERFFKEGYEVFIIDNMSTGNKQNVDFKHKGYILSVEDRKCEEIFRSNRFDTVVHLAAQVSVKTSVEDPILDSRSNVLGLSNMLSLAQKYNVHKFIFASSAAVYGNNDQIPIPESAKCDPISPYGINKWIGETYCHKWRELYGLDTLCFRFSNVYGPRQGSVGEGGVISIFMEMVMSGTELVVYGDGGQTRDFIYVEDVADAIFRSSYSNLKGVYNLSTSTENSVKDLIHALQSMHGTVNLTYAGQREGDIYRSKLDNQRIVNDLDWVPKYSFQQGLAKTYDWFLQQHPSRGQSRIKVKEQRSYSRLAKVIRTILPYAENLLALGLTAWIGTLTQGLMSELIDIKIIYIILLGILYGNRQSMLAVFMSTTLYMYNELDNGREMLSLFYDTDFFFHLAVYLFIGLVVGYAVERKNTILESNKQQFVTLSEKHDFLTEVFKETRQVKEELQQQIMNNGDSFGKIYSVIKELESLEPEKIFTSTVSVVESIMKSQSVTIYTVNKYGSYLRLLAKSNSTQFEASKSMKVEDFPYIQTLLQEKKLFVNKELNGGIPLLAAPIFNHGKVVAVISVYTMKFENFTLYHQNLFKIMVELISSSLSRALSYVEATVSQRYMDGTTVLRPEVFADILASKQLANAKHGVEFILLTPIDTFEVSEEIPQKVSKYLRETDYLGMSRDGKLIVLLSNSNQEEASFVLNRFEQNGIYMRMFQEEFSYA</sequence>
<dbReference type="RefSeq" id="WP_314795699.1">
    <property type="nucleotide sequence ID" value="NZ_CP130319.1"/>
</dbReference>
<dbReference type="EC" id="4.2.1.47" evidence="4"/>
<comment type="similarity">
    <text evidence="1">Belongs to the NAD(P)-dependent epimerase/dehydratase family.</text>
</comment>
<accession>A0AA96LIM8</accession>
<dbReference type="GO" id="GO:0008446">
    <property type="term" value="F:GDP-mannose 4,6-dehydratase activity"/>
    <property type="evidence" value="ECO:0007669"/>
    <property type="project" value="UniProtKB-EC"/>
</dbReference>
<gene>
    <name evidence="4" type="ORF">MJB10_14485</name>
</gene>
<keyword evidence="2" id="KW-0812">Transmembrane</keyword>
<dbReference type="PANTHER" id="PTHR43000">
    <property type="entry name" value="DTDP-D-GLUCOSE 4,6-DEHYDRATASE-RELATED"/>
    <property type="match status" value="1"/>
</dbReference>
<evidence type="ECO:0000313" key="4">
    <source>
        <dbReference type="EMBL" id="WNR42345.1"/>
    </source>
</evidence>
<evidence type="ECO:0000259" key="3">
    <source>
        <dbReference type="Pfam" id="PF01370"/>
    </source>
</evidence>
<dbReference type="AlphaFoldDB" id="A0AA96LIM8"/>
<feature type="domain" description="NAD-dependent epimerase/dehydratase" evidence="3">
    <location>
        <begin position="3"/>
        <end position="221"/>
    </location>
</feature>
<dbReference type="InterPro" id="IPR029016">
    <property type="entry name" value="GAF-like_dom_sf"/>
</dbReference>
<organism evidence="4 5">
    <name type="scientific">Paenibacillus roseopurpureus</name>
    <dbReference type="NCBI Taxonomy" id="2918901"/>
    <lineage>
        <taxon>Bacteria</taxon>
        <taxon>Bacillati</taxon>
        <taxon>Bacillota</taxon>
        <taxon>Bacilli</taxon>
        <taxon>Bacillales</taxon>
        <taxon>Paenibacillaceae</taxon>
        <taxon>Paenibacillus</taxon>
    </lineage>
</organism>
<dbReference type="EMBL" id="CP130319">
    <property type="protein sequence ID" value="WNR42345.1"/>
    <property type="molecule type" value="Genomic_DNA"/>
</dbReference>
<dbReference type="SUPFAM" id="SSF55781">
    <property type="entry name" value="GAF domain-like"/>
    <property type="match status" value="1"/>
</dbReference>
<evidence type="ECO:0000256" key="2">
    <source>
        <dbReference type="SAM" id="Phobius"/>
    </source>
</evidence>
<reference evidence="4" key="1">
    <citation type="submission" date="2022-02" db="EMBL/GenBank/DDBJ databases">
        <title>Paenibacillus sp. MBLB1832 Whole Genome Shotgun Sequencing.</title>
        <authorList>
            <person name="Hwang C.Y."/>
            <person name="Cho E.-S."/>
            <person name="Seo M.-J."/>
        </authorList>
    </citation>
    <scope>NUCLEOTIDE SEQUENCE</scope>
    <source>
        <strain evidence="4">MBLB1832</strain>
    </source>
</reference>
<dbReference type="Gene3D" id="3.30.450.40">
    <property type="match status" value="1"/>
</dbReference>
<feature type="transmembrane region" description="Helical" evidence="2">
    <location>
        <begin position="362"/>
        <end position="388"/>
    </location>
</feature>
<dbReference type="Proteomes" id="UP001304650">
    <property type="component" value="Chromosome"/>
</dbReference>
<keyword evidence="4" id="KW-0456">Lyase</keyword>
<protein>
    <submittedName>
        <fullName evidence="4">GDP-mannose 4,6-dehydratase</fullName>
        <ecNumber evidence="4">4.2.1.47</ecNumber>
    </submittedName>
</protein>
<dbReference type="Gene3D" id="3.90.25.10">
    <property type="entry name" value="UDP-galactose 4-epimerase, domain 1"/>
    <property type="match status" value="1"/>
</dbReference>
<evidence type="ECO:0000256" key="1">
    <source>
        <dbReference type="ARBA" id="ARBA00007637"/>
    </source>
</evidence>
<dbReference type="InterPro" id="IPR036291">
    <property type="entry name" value="NAD(P)-bd_dom_sf"/>
</dbReference>
<feature type="transmembrane region" description="Helical" evidence="2">
    <location>
        <begin position="408"/>
        <end position="426"/>
    </location>
</feature>
<feature type="transmembrane region" description="Helical" evidence="2">
    <location>
        <begin position="330"/>
        <end position="350"/>
    </location>
</feature>
<dbReference type="Pfam" id="PF01370">
    <property type="entry name" value="Epimerase"/>
    <property type="match status" value="1"/>
</dbReference>
<dbReference type="SUPFAM" id="SSF51735">
    <property type="entry name" value="NAD(P)-binding Rossmann-fold domains"/>
    <property type="match status" value="1"/>
</dbReference>
<evidence type="ECO:0000313" key="5">
    <source>
        <dbReference type="Proteomes" id="UP001304650"/>
    </source>
</evidence>
<proteinExistence type="inferred from homology"/>
<keyword evidence="2" id="KW-0472">Membrane</keyword>
<dbReference type="KEGG" id="proo:MJB10_14485"/>
<dbReference type="InterPro" id="IPR001509">
    <property type="entry name" value="Epimerase_deHydtase"/>
</dbReference>
<keyword evidence="5" id="KW-1185">Reference proteome</keyword>